<comment type="caution">
    <text evidence="8">The sequence shown here is derived from an EMBL/GenBank/DDBJ whole genome shotgun (WGS) entry which is preliminary data.</text>
</comment>
<dbReference type="Pfam" id="PF00172">
    <property type="entry name" value="Zn_clus"/>
    <property type="match status" value="1"/>
</dbReference>
<dbReference type="Pfam" id="PF04082">
    <property type="entry name" value="Fungal_trans"/>
    <property type="match status" value="1"/>
</dbReference>
<dbReference type="GO" id="GO:0006351">
    <property type="term" value="P:DNA-templated transcription"/>
    <property type="evidence" value="ECO:0007669"/>
    <property type="project" value="InterPro"/>
</dbReference>
<dbReference type="InterPro" id="IPR001138">
    <property type="entry name" value="Zn2Cys6_DnaBD"/>
</dbReference>
<dbReference type="SMART" id="SM00066">
    <property type="entry name" value="GAL4"/>
    <property type="match status" value="1"/>
</dbReference>
<dbReference type="OrthoDB" id="2283488at2759"/>
<reference evidence="8" key="1">
    <citation type="journal article" date="2020" name="Stud. Mycol.">
        <title>101 Dothideomycetes genomes: a test case for predicting lifestyles and emergence of pathogens.</title>
        <authorList>
            <person name="Haridas S."/>
            <person name="Albert R."/>
            <person name="Binder M."/>
            <person name="Bloem J."/>
            <person name="Labutti K."/>
            <person name="Salamov A."/>
            <person name="Andreopoulos B."/>
            <person name="Baker S."/>
            <person name="Barry K."/>
            <person name="Bills G."/>
            <person name="Bluhm B."/>
            <person name="Cannon C."/>
            <person name="Castanera R."/>
            <person name="Culley D."/>
            <person name="Daum C."/>
            <person name="Ezra D."/>
            <person name="Gonzalez J."/>
            <person name="Henrissat B."/>
            <person name="Kuo A."/>
            <person name="Liang C."/>
            <person name="Lipzen A."/>
            <person name="Lutzoni F."/>
            <person name="Magnuson J."/>
            <person name="Mondo S."/>
            <person name="Nolan M."/>
            <person name="Ohm R."/>
            <person name="Pangilinan J."/>
            <person name="Park H.-J."/>
            <person name="Ramirez L."/>
            <person name="Alfaro M."/>
            <person name="Sun H."/>
            <person name="Tritt A."/>
            <person name="Yoshinaga Y."/>
            <person name="Zwiers L.-H."/>
            <person name="Turgeon B."/>
            <person name="Goodwin S."/>
            <person name="Spatafora J."/>
            <person name="Crous P."/>
            <person name="Grigoriev I."/>
        </authorList>
    </citation>
    <scope>NUCLEOTIDE SEQUENCE</scope>
    <source>
        <strain evidence="8">CBS 133067</strain>
    </source>
</reference>
<proteinExistence type="predicted"/>
<organism evidence="8 9">
    <name type="scientific">Rhizodiscina lignyota</name>
    <dbReference type="NCBI Taxonomy" id="1504668"/>
    <lineage>
        <taxon>Eukaryota</taxon>
        <taxon>Fungi</taxon>
        <taxon>Dikarya</taxon>
        <taxon>Ascomycota</taxon>
        <taxon>Pezizomycotina</taxon>
        <taxon>Dothideomycetes</taxon>
        <taxon>Pleosporomycetidae</taxon>
        <taxon>Aulographales</taxon>
        <taxon>Rhizodiscinaceae</taxon>
        <taxon>Rhizodiscina</taxon>
    </lineage>
</organism>
<keyword evidence="9" id="KW-1185">Reference proteome</keyword>
<dbReference type="GO" id="GO:0005634">
    <property type="term" value="C:nucleus"/>
    <property type="evidence" value="ECO:0007669"/>
    <property type="project" value="TreeGrafter"/>
</dbReference>
<feature type="coiled-coil region" evidence="5">
    <location>
        <begin position="77"/>
        <end position="104"/>
    </location>
</feature>
<dbReference type="Gene3D" id="4.10.240.10">
    <property type="entry name" value="Zn(2)-C6 fungal-type DNA-binding domain"/>
    <property type="match status" value="1"/>
</dbReference>
<dbReference type="SUPFAM" id="SSF57701">
    <property type="entry name" value="Zn2/Cys6 DNA-binding domain"/>
    <property type="match status" value="1"/>
</dbReference>
<evidence type="ECO:0000256" key="5">
    <source>
        <dbReference type="SAM" id="Coils"/>
    </source>
</evidence>
<accession>A0A9P4I5R3</accession>
<dbReference type="PROSITE" id="PS00463">
    <property type="entry name" value="ZN2_CY6_FUNGAL_1"/>
    <property type="match status" value="1"/>
</dbReference>
<keyword evidence="4" id="KW-0539">Nucleus</keyword>
<dbReference type="AlphaFoldDB" id="A0A9P4I5R3"/>
<sequence length="771" mass="86189">MFTTFSGIPPDESLPQNSDLSGSGAKDSPRLKRQQVARACDWCRAHRIKCDASYPCRNCRSKGRECSTTGSHEVRTYSLAIKEIERLKNRVEELEHQIDGHCCTIKHSRPGVSLPANLDPLKEHGGNRRYWECIYTKSAHSQSIQCYGPSSAFYFIGRFSAYLSRLLMQPQSDELTQLLSASKVFAKSLGVGVNRAGDGRLTEDGFRQGSNMTRAEEEYFLSLFWSSYHCIYPILDEHEFKGHYASLWQPSGHFRKPSALVDIVLAVCMQYGTALIPPGTSNAAEHCRGGGRDAMTAGRNLYRRCQALLTEEWEGPSVATLQCHLFSVIYLSNASFPNAAHNALALAIRTGIILGFHLEPPESLPRAEKAFRKRLWWSVYVLEMKAAMELGRPLAVNISQVTCGIPLVDEPERGLNPTSQMSSEYLNCLDTNSQFVKLMLATRSVYVMFYNKSADVLGKNGQDSLYEDPQALEKMAEFLSSKMEYLRTWSREVPESLKMQRRDAGDAFSTAGSTLDLCPFVPFQLQRQRLFLELQYHSVAMYLHRPFICCGQTRGKDAPLIDENASTCTKHAIVITNMIHQVLSETDLLNGWNETFQWQWQAALTMIGYVMAFPLAPSTPLARENLDTAIAVFDHLSSRFVIAISAANVTRDLCARSDFLIERFAGLSSEELEVINSGGSFEAVGMANKTLAENTPSFEFPSSSEPEPSRFRFDCFASLESICTGGTNISDTWSYGVMEDTSLELLMGDTWLSTELSVSDIQEPIPSFMPP</sequence>
<protein>
    <submittedName>
        <fullName evidence="8">Fungal-specific transcription factor domain-containing protein</fullName>
    </submittedName>
</protein>
<dbReference type="GO" id="GO:0000435">
    <property type="term" value="P:positive regulation of transcription from RNA polymerase II promoter by galactose"/>
    <property type="evidence" value="ECO:0007669"/>
    <property type="project" value="TreeGrafter"/>
</dbReference>
<dbReference type="PANTHER" id="PTHR47424">
    <property type="entry name" value="REGULATORY PROTEIN GAL4"/>
    <property type="match status" value="1"/>
</dbReference>
<evidence type="ECO:0000256" key="3">
    <source>
        <dbReference type="ARBA" id="ARBA00023163"/>
    </source>
</evidence>
<dbReference type="PROSITE" id="PS50048">
    <property type="entry name" value="ZN2_CY6_FUNGAL_2"/>
    <property type="match status" value="1"/>
</dbReference>
<name>A0A9P4I5R3_9PEZI</name>
<evidence type="ECO:0000259" key="7">
    <source>
        <dbReference type="PROSITE" id="PS50048"/>
    </source>
</evidence>
<dbReference type="CDD" id="cd12148">
    <property type="entry name" value="fungal_TF_MHR"/>
    <property type="match status" value="1"/>
</dbReference>
<evidence type="ECO:0000256" key="2">
    <source>
        <dbReference type="ARBA" id="ARBA00023015"/>
    </source>
</evidence>
<feature type="region of interest" description="Disordered" evidence="6">
    <location>
        <begin position="1"/>
        <end position="30"/>
    </location>
</feature>
<keyword evidence="2" id="KW-0805">Transcription regulation</keyword>
<evidence type="ECO:0000256" key="6">
    <source>
        <dbReference type="SAM" id="MobiDB-lite"/>
    </source>
</evidence>
<keyword evidence="1" id="KW-0479">Metal-binding</keyword>
<dbReference type="GO" id="GO:0008270">
    <property type="term" value="F:zinc ion binding"/>
    <property type="evidence" value="ECO:0007669"/>
    <property type="project" value="InterPro"/>
</dbReference>
<keyword evidence="3" id="KW-0804">Transcription</keyword>
<dbReference type="InterPro" id="IPR036864">
    <property type="entry name" value="Zn2-C6_fun-type_DNA-bd_sf"/>
</dbReference>
<dbReference type="InterPro" id="IPR007219">
    <property type="entry name" value="XnlR_reg_dom"/>
</dbReference>
<dbReference type="EMBL" id="ML978136">
    <property type="protein sequence ID" value="KAF2093978.1"/>
    <property type="molecule type" value="Genomic_DNA"/>
</dbReference>
<dbReference type="Proteomes" id="UP000799772">
    <property type="component" value="Unassembled WGS sequence"/>
</dbReference>
<evidence type="ECO:0000313" key="9">
    <source>
        <dbReference type="Proteomes" id="UP000799772"/>
    </source>
</evidence>
<feature type="domain" description="Zn(2)-C6 fungal-type" evidence="7">
    <location>
        <begin position="39"/>
        <end position="68"/>
    </location>
</feature>
<keyword evidence="5" id="KW-0175">Coiled coil</keyword>
<dbReference type="PANTHER" id="PTHR47424:SF12">
    <property type="entry name" value="TRANSCRIPTION FACTOR ASQA"/>
    <property type="match status" value="1"/>
</dbReference>
<dbReference type="CDD" id="cd00067">
    <property type="entry name" value="GAL4"/>
    <property type="match status" value="1"/>
</dbReference>
<gene>
    <name evidence="8" type="ORF">NA57DRAFT_80981</name>
</gene>
<dbReference type="GO" id="GO:0000978">
    <property type="term" value="F:RNA polymerase II cis-regulatory region sequence-specific DNA binding"/>
    <property type="evidence" value="ECO:0007669"/>
    <property type="project" value="TreeGrafter"/>
</dbReference>
<dbReference type="SMART" id="SM00906">
    <property type="entry name" value="Fungal_trans"/>
    <property type="match status" value="1"/>
</dbReference>
<dbReference type="InterPro" id="IPR051127">
    <property type="entry name" value="Fungal_SecMet_Regulators"/>
</dbReference>
<evidence type="ECO:0000256" key="1">
    <source>
        <dbReference type="ARBA" id="ARBA00022723"/>
    </source>
</evidence>
<dbReference type="GO" id="GO:0000981">
    <property type="term" value="F:DNA-binding transcription factor activity, RNA polymerase II-specific"/>
    <property type="evidence" value="ECO:0007669"/>
    <property type="project" value="InterPro"/>
</dbReference>
<evidence type="ECO:0000313" key="8">
    <source>
        <dbReference type="EMBL" id="KAF2093978.1"/>
    </source>
</evidence>
<evidence type="ECO:0000256" key="4">
    <source>
        <dbReference type="ARBA" id="ARBA00023242"/>
    </source>
</evidence>